<comment type="caution">
    <text evidence="3">The sequence shown here is derived from an EMBL/GenBank/DDBJ whole genome shotgun (WGS) entry which is preliminary data.</text>
</comment>
<dbReference type="PANTHER" id="PTHR24099">
    <property type="entry name" value="E3 UBIQUITIN-PROTEIN LIGASE TRIM36-RELATED"/>
    <property type="match status" value="1"/>
</dbReference>
<dbReference type="InterPro" id="IPR036116">
    <property type="entry name" value="FN3_sf"/>
</dbReference>
<reference evidence="3 4" key="1">
    <citation type="journal article" date="2021" name="Cell">
        <title>Tracing the genetic footprints of vertebrate landing in non-teleost ray-finned fishes.</title>
        <authorList>
            <person name="Bi X."/>
            <person name="Wang K."/>
            <person name="Yang L."/>
            <person name="Pan H."/>
            <person name="Jiang H."/>
            <person name="Wei Q."/>
            <person name="Fang M."/>
            <person name="Yu H."/>
            <person name="Zhu C."/>
            <person name="Cai Y."/>
            <person name="He Y."/>
            <person name="Gan X."/>
            <person name="Zeng H."/>
            <person name="Yu D."/>
            <person name="Zhu Y."/>
            <person name="Jiang H."/>
            <person name="Qiu Q."/>
            <person name="Yang H."/>
            <person name="Zhang Y.E."/>
            <person name="Wang W."/>
            <person name="Zhu M."/>
            <person name="He S."/>
            <person name="Zhang G."/>
        </authorList>
    </citation>
    <scope>NUCLEOTIDE SEQUENCE [LARGE SCALE GENOMIC DNA]</scope>
    <source>
        <strain evidence="3">Bchr_013</strain>
    </source>
</reference>
<keyword evidence="4" id="KW-1185">Reference proteome</keyword>
<evidence type="ECO:0000256" key="1">
    <source>
        <dbReference type="SAM" id="MobiDB-lite"/>
    </source>
</evidence>
<dbReference type="AlphaFoldDB" id="A0A8X7XBY7"/>
<sequence length="409" mass="46351">MKTDGWFSSYTCMKAMNPQSVLSTQKTIQTSTTNTIQDTATKYGLIDRRQSDSSKKINLWDPSAAAEPSPFTSIGFYSMDSQKEALQRIVTTLANKNEELHSFIETLRHLLKGLQVNSSKVLADLDEEFDSIYSVLDEMKESMTNTIKQEQARKTQELQNQLTQSANALESSEELIEFANAALDIKDADEFTKVQSGVTMAPAFRLSVKPKASDNMTHLMVDFSQERQMLQSLKFLPVPRAPEIDVSDCLVADNSVTVVWRMPEEDSKIDHYILEYRKTNHEGVPRVKDERCWEVEDNIRSTEFSLTGLKFDSKYMNFRVRACNKAAAGDYSDPVTLETRAFNFSLDSTSSHLNLKVEDCCVEWDPAGGKGQESKVKGKENKGRQYDQKDCDKYQRTVEVAEHEQSLKG</sequence>
<evidence type="ECO:0000313" key="4">
    <source>
        <dbReference type="Proteomes" id="UP000886611"/>
    </source>
</evidence>
<protein>
    <submittedName>
        <fullName evidence="3">FSD1L protein</fullName>
    </submittedName>
</protein>
<feature type="region of interest" description="Disordered" evidence="1">
    <location>
        <begin position="366"/>
        <end position="388"/>
    </location>
</feature>
<name>A0A8X7XBY7_POLSE</name>
<dbReference type="SUPFAM" id="SSF49265">
    <property type="entry name" value="Fibronectin type III"/>
    <property type="match status" value="1"/>
</dbReference>
<dbReference type="InterPro" id="IPR003961">
    <property type="entry name" value="FN3_dom"/>
</dbReference>
<feature type="domain" description="Fibronectin type-III" evidence="2">
    <location>
        <begin position="238"/>
        <end position="342"/>
    </location>
</feature>
<dbReference type="SMART" id="SM00502">
    <property type="entry name" value="BBC"/>
    <property type="match status" value="1"/>
</dbReference>
<feature type="non-terminal residue" evidence="3">
    <location>
        <position position="1"/>
    </location>
</feature>
<gene>
    <name evidence="3" type="primary">Fsd1l_0</name>
    <name evidence="3" type="ORF">GTO96_0021008</name>
</gene>
<dbReference type="InterPro" id="IPR003649">
    <property type="entry name" value="Bbox_C"/>
</dbReference>
<feature type="compositionally biased region" description="Basic and acidic residues" evidence="1">
    <location>
        <begin position="372"/>
        <end position="388"/>
    </location>
</feature>
<evidence type="ECO:0000259" key="2">
    <source>
        <dbReference type="PROSITE" id="PS50853"/>
    </source>
</evidence>
<dbReference type="Proteomes" id="UP000886611">
    <property type="component" value="Unassembled WGS sequence"/>
</dbReference>
<dbReference type="PROSITE" id="PS50853">
    <property type="entry name" value="FN3"/>
    <property type="match status" value="1"/>
</dbReference>
<feature type="non-terminal residue" evidence="3">
    <location>
        <position position="409"/>
    </location>
</feature>
<proteinExistence type="predicted"/>
<dbReference type="CDD" id="cd00063">
    <property type="entry name" value="FN3"/>
    <property type="match status" value="1"/>
</dbReference>
<dbReference type="Gene3D" id="2.60.40.10">
    <property type="entry name" value="Immunoglobulins"/>
    <property type="match status" value="1"/>
</dbReference>
<evidence type="ECO:0000313" key="3">
    <source>
        <dbReference type="EMBL" id="KAG2466430.1"/>
    </source>
</evidence>
<dbReference type="EMBL" id="JAATIS010001241">
    <property type="protein sequence ID" value="KAG2466430.1"/>
    <property type="molecule type" value="Genomic_DNA"/>
</dbReference>
<accession>A0A8X7XBY7</accession>
<organism evidence="3 4">
    <name type="scientific">Polypterus senegalus</name>
    <name type="common">Senegal bichir</name>
    <dbReference type="NCBI Taxonomy" id="55291"/>
    <lineage>
        <taxon>Eukaryota</taxon>
        <taxon>Metazoa</taxon>
        <taxon>Chordata</taxon>
        <taxon>Craniata</taxon>
        <taxon>Vertebrata</taxon>
        <taxon>Euteleostomi</taxon>
        <taxon>Actinopterygii</taxon>
        <taxon>Polypteriformes</taxon>
        <taxon>Polypteridae</taxon>
        <taxon>Polypterus</taxon>
    </lineage>
</organism>
<dbReference type="Gene3D" id="1.20.5.170">
    <property type="match status" value="1"/>
</dbReference>
<dbReference type="InterPro" id="IPR050617">
    <property type="entry name" value="E3_ligase_FN3/SPRY"/>
</dbReference>
<dbReference type="InterPro" id="IPR013783">
    <property type="entry name" value="Ig-like_fold"/>
</dbReference>
<dbReference type="PANTHER" id="PTHR24099:SF8">
    <property type="entry name" value="FSD1-LIKE PROTEIN"/>
    <property type="match status" value="1"/>
</dbReference>
<dbReference type="Pfam" id="PF00041">
    <property type="entry name" value="fn3"/>
    <property type="match status" value="1"/>
</dbReference>
<dbReference type="SMART" id="SM00060">
    <property type="entry name" value="FN3"/>
    <property type="match status" value="1"/>
</dbReference>